<accession>A0A6S7JMU2</accession>
<reference evidence="1" key="1">
    <citation type="submission" date="2020-04" db="EMBL/GenBank/DDBJ databases">
        <authorList>
            <person name="Alioto T."/>
            <person name="Alioto T."/>
            <person name="Gomez Garrido J."/>
        </authorList>
    </citation>
    <scope>NUCLEOTIDE SEQUENCE</scope>
    <source>
        <strain evidence="1">A484AB</strain>
    </source>
</reference>
<organism evidence="1 2">
    <name type="scientific">Paramuricea clavata</name>
    <name type="common">Red gorgonian</name>
    <name type="synonym">Violescent sea-whip</name>
    <dbReference type="NCBI Taxonomy" id="317549"/>
    <lineage>
        <taxon>Eukaryota</taxon>
        <taxon>Metazoa</taxon>
        <taxon>Cnidaria</taxon>
        <taxon>Anthozoa</taxon>
        <taxon>Octocorallia</taxon>
        <taxon>Malacalcyonacea</taxon>
        <taxon>Plexauridae</taxon>
        <taxon>Paramuricea</taxon>
    </lineage>
</organism>
<dbReference type="EMBL" id="CACRXK020016854">
    <property type="protein sequence ID" value="CAB4030410.1"/>
    <property type="molecule type" value="Genomic_DNA"/>
</dbReference>
<proteinExistence type="predicted"/>
<comment type="caution">
    <text evidence="1">The sequence shown here is derived from an EMBL/GenBank/DDBJ whole genome shotgun (WGS) entry which is preliminary data.</text>
</comment>
<dbReference type="AlphaFoldDB" id="A0A6S7JMU2"/>
<protein>
    <submittedName>
        <fullName evidence="1">Uncharacterized protein</fullName>
    </submittedName>
</protein>
<dbReference type="Proteomes" id="UP001152795">
    <property type="component" value="Unassembled WGS sequence"/>
</dbReference>
<sequence>MYLLSCVSFLATLFGFLSVASGCTLLGTQSRTFPICLLHNHTHIEIDGLRVPLGTENNIRIQLEEPSRVTEVSCGGHIHSIPWPQLTKDANQVRVRYVEGIATLRVYWCDSFEGPEKAGIRCAIEAFSSACPGRVGVDNHTCVYEVQTDRFSSNTVRKAVQVKTEVAVAVLDKAKVAVGVSHTKENTVVNTYSVESRSYIVIPAGYSFCSFSKVHSVEKRLSTNGFEWKCNLPTFKQTTTISGRCSKLSLCETQTPCQDSHKQLPDSGPENKSAVAQPVAMLLIGVLCMIVSVISSNVGYNE</sequence>
<evidence type="ECO:0000313" key="2">
    <source>
        <dbReference type="Proteomes" id="UP001152795"/>
    </source>
</evidence>
<evidence type="ECO:0000313" key="1">
    <source>
        <dbReference type="EMBL" id="CAB4030410.1"/>
    </source>
</evidence>
<name>A0A6S7JMU2_PARCT</name>
<keyword evidence="2" id="KW-1185">Reference proteome</keyword>
<gene>
    <name evidence="1" type="ORF">PACLA_8A025899</name>
</gene>